<keyword evidence="3" id="KW-1185">Reference proteome</keyword>
<reference evidence="2 3" key="1">
    <citation type="submission" date="2015-12" db="EMBL/GenBank/DDBJ databases">
        <title>Draft genome of the nematode, Onchocerca flexuosa.</title>
        <authorList>
            <person name="Mitreva M."/>
        </authorList>
    </citation>
    <scope>NUCLEOTIDE SEQUENCE [LARGE SCALE GENOMIC DNA]</scope>
    <source>
        <strain evidence="2">Red Deer</strain>
    </source>
</reference>
<sequence>MLLIGDKRFSTNSGNPRVYGRGAFETRRPVRLDVRKIPASMVRKIWSSSLIGIVSTFTIISVLHVLICRDSVPCYK</sequence>
<gene>
    <name evidence="2" type="ORF">X798_02257</name>
</gene>
<dbReference type="Proteomes" id="UP000242913">
    <property type="component" value="Unassembled WGS sequence"/>
</dbReference>
<keyword evidence="1" id="KW-0472">Membrane</keyword>
<name>A0A183I0I6_9BILA</name>
<dbReference type="WBParaSite" id="OFLC_0001324901-mRNA-1">
    <property type="protein sequence ID" value="OFLC_0001324901-mRNA-1"/>
    <property type="gene ID" value="OFLC_0001324901"/>
</dbReference>
<accession>A0A183I0I6</accession>
<proteinExistence type="predicted"/>
<protein>
    <submittedName>
        <fullName evidence="4">Transmembrane protein</fullName>
    </submittedName>
</protein>
<organism evidence="4">
    <name type="scientific">Onchocerca flexuosa</name>
    <dbReference type="NCBI Taxonomy" id="387005"/>
    <lineage>
        <taxon>Eukaryota</taxon>
        <taxon>Metazoa</taxon>
        <taxon>Ecdysozoa</taxon>
        <taxon>Nematoda</taxon>
        <taxon>Chromadorea</taxon>
        <taxon>Rhabditida</taxon>
        <taxon>Spirurina</taxon>
        <taxon>Spiruromorpha</taxon>
        <taxon>Filarioidea</taxon>
        <taxon>Onchocercidae</taxon>
        <taxon>Onchocerca</taxon>
    </lineage>
</organism>
<evidence type="ECO:0000313" key="4">
    <source>
        <dbReference type="WBParaSite" id="OFLC_0001324901-mRNA-1"/>
    </source>
</evidence>
<feature type="transmembrane region" description="Helical" evidence="1">
    <location>
        <begin position="45"/>
        <end position="67"/>
    </location>
</feature>
<evidence type="ECO:0000313" key="2">
    <source>
        <dbReference type="EMBL" id="OZC10834.1"/>
    </source>
</evidence>
<dbReference type="AlphaFoldDB" id="A0A183I0I6"/>
<evidence type="ECO:0000313" key="3">
    <source>
        <dbReference type="Proteomes" id="UP000242913"/>
    </source>
</evidence>
<keyword evidence="1" id="KW-0812">Transmembrane</keyword>
<reference evidence="4" key="2">
    <citation type="submission" date="2016-06" db="UniProtKB">
        <authorList>
            <consortium name="WormBaseParasite"/>
        </authorList>
    </citation>
    <scope>IDENTIFICATION</scope>
</reference>
<evidence type="ECO:0000256" key="1">
    <source>
        <dbReference type="SAM" id="Phobius"/>
    </source>
</evidence>
<keyword evidence="1" id="KW-1133">Transmembrane helix</keyword>
<dbReference type="EMBL" id="KZ269984">
    <property type="protein sequence ID" value="OZC10834.1"/>
    <property type="molecule type" value="Genomic_DNA"/>
</dbReference>